<dbReference type="PROSITE" id="PS51318">
    <property type="entry name" value="TAT"/>
    <property type="match status" value="1"/>
</dbReference>
<organism evidence="5 6">
    <name type="scientific">Streptomyces johnsoniae</name>
    <dbReference type="NCBI Taxonomy" id="3075532"/>
    <lineage>
        <taxon>Bacteria</taxon>
        <taxon>Bacillati</taxon>
        <taxon>Actinomycetota</taxon>
        <taxon>Actinomycetes</taxon>
        <taxon>Kitasatosporales</taxon>
        <taxon>Streptomycetaceae</taxon>
        <taxon>Streptomyces</taxon>
    </lineage>
</organism>
<reference evidence="6" key="1">
    <citation type="submission" date="2023-07" db="EMBL/GenBank/DDBJ databases">
        <title>30 novel species of actinomycetes from the DSMZ collection.</title>
        <authorList>
            <person name="Nouioui I."/>
        </authorList>
    </citation>
    <scope>NUCLEOTIDE SEQUENCE [LARGE SCALE GENOMIC DNA]</scope>
    <source>
        <strain evidence="6">DSM 41886</strain>
    </source>
</reference>
<evidence type="ECO:0000256" key="1">
    <source>
        <dbReference type="ARBA" id="ARBA00022729"/>
    </source>
</evidence>
<keyword evidence="2 5" id="KW-0456">Lyase</keyword>
<dbReference type="EMBL" id="JAVREV010000020">
    <property type="protein sequence ID" value="MDT0446518.1"/>
    <property type="molecule type" value="Genomic_DNA"/>
</dbReference>
<sequence>MRDNRLQPGPTTSRRRLLKASVLGAGAVALTATARAAAGAGAPAPRADSVRPLAFTHPGMLHRQSDFDRMADRVAAGTQPWLAGWNRLTANGHSAASWTPRPTATIIRGGDGQNYPQLYNDIHAAYQNALRWKVTGDTAHGDKARDILNAWSGTLTTVTGNADRFLASGIYGYQFANAAEIMRGYSGFDLGRFQRMMTDVFYPLCDNFLVNHNDACITNYWANWDLCNMAAIMAIGILNDDQAMFDRAVDYFHNGEGNGSLPHAVPFLHGDLAQWQESGRDQGHSLMGIGLMGSICEMAWNQGVDLYGTDDNRFLKACEYVARYNLGHDVPFTTYGWGTGQNCAYREHTAVSAAGRGQVRPVWERIYHHYWGRQGLNTPNVAEIARANSPEGGGGDYGTTSGGFDELGFGTLTYVLK</sequence>
<accession>A0ABU2SC56</accession>
<dbReference type="InterPro" id="IPR006311">
    <property type="entry name" value="TAT_signal"/>
</dbReference>
<dbReference type="SUPFAM" id="SSF48230">
    <property type="entry name" value="Chondroitin AC/alginate lyase"/>
    <property type="match status" value="1"/>
</dbReference>
<feature type="chain" id="PRO_5046943775" evidence="3">
    <location>
        <begin position="37"/>
        <end position="417"/>
    </location>
</feature>
<evidence type="ECO:0000256" key="3">
    <source>
        <dbReference type="SAM" id="SignalP"/>
    </source>
</evidence>
<dbReference type="Pfam" id="PF05426">
    <property type="entry name" value="Alginate_lyase"/>
    <property type="match status" value="1"/>
</dbReference>
<feature type="signal peptide" evidence="3">
    <location>
        <begin position="1"/>
        <end position="36"/>
    </location>
</feature>
<dbReference type="InterPro" id="IPR008929">
    <property type="entry name" value="Chondroitin_lyas"/>
</dbReference>
<dbReference type="InterPro" id="IPR008397">
    <property type="entry name" value="Alginate_lyase_dom"/>
</dbReference>
<feature type="domain" description="Alginate lyase" evidence="4">
    <location>
        <begin position="120"/>
        <end position="325"/>
    </location>
</feature>
<protein>
    <submittedName>
        <fullName evidence="5">Alginate lyase family protein</fullName>
    </submittedName>
</protein>
<name>A0ABU2SC56_9ACTN</name>
<evidence type="ECO:0000313" key="5">
    <source>
        <dbReference type="EMBL" id="MDT0446518.1"/>
    </source>
</evidence>
<keyword evidence="1 3" id="KW-0732">Signal</keyword>
<keyword evidence="6" id="KW-1185">Reference proteome</keyword>
<gene>
    <name evidence="5" type="ORF">RM779_28555</name>
</gene>
<dbReference type="Proteomes" id="UP001183615">
    <property type="component" value="Unassembled WGS sequence"/>
</dbReference>
<evidence type="ECO:0000256" key="2">
    <source>
        <dbReference type="ARBA" id="ARBA00023239"/>
    </source>
</evidence>
<dbReference type="RefSeq" id="WP_311620671.1">
    <property type="nucleotide sequence ID" value="NZ_JAVREV010000020.1"/>
</dbReference>
<proteinExistence type="predicted"/>
<evidence type="ECO:0000259" key="4">
    <source>
        <dbReference type="Pfam" id="PF05426"/>
    </source>
</evidence>
<evidence type="ECO:0000313" key="6">
    <source>
        <dbReference type="Proteomes" id="UP001183615"/>
    </source>
</evidence>
<dbReference type="Gene3D" id="1.50.10.100">
    <property type="entry name" value="Chondroitin AC/alginate lyase"/>
    <property type="match status" value="1"/>
</dbReference>
<comment type="caution">
    <text evidence="5">The sequence shown here is derived from an EMBL/GenBank/DDBJ whole genome shotgun (WGS) entry which is preliminary data.</text>
</comment>
<dbReference type="GO" id="GO:0016829">
    <property type="term" value="F:lyase activity"/>
    <property type="evidence" value="ECO:0007669"/>
    <property type="project" value="UniProtKB-KW"/>
</dbReference>